<evidence type="ECO:0000313" key="4">
    <source>
        <dbReference type="Proteomes" id="UP001158576"/>
    </source>
</evidence>
<dbReference type="SUPFAM" id="SSF54909">
    <property type="entry name" value="Dimeric alpha+beta barrel"/>
    <property type="match status" value="2"/>
</dbReference>
<dbReference type="PANTHER" id="PTHR21017">
    <property type="entry name" value="NIPSNAP-RELATED"/>
    <property type="match status" value="1"/>
</dbReference>
<sequence length="252" mass="29382">MNGLTRGLRRSLVTGVRSQFFSKNNAFSSEIGKDKSELIYKIQSHRVKPEDQQNYHDLLDEHILNLHNDENLPQTLVGSFQVTFGTEDEVIHIWKYSGGYGALQKSEFNVEANSKYREYREERRKFLRSRQNQILVQFGHMPDPVPRAGNSTYEMRSYKLKSGSIGEWHYNWANIGLKCRSPEEVVTGFFTNAGPLNLVHHLWCYKDLKDREETRSKAWNHPAWATHVRNTTPLIKSFETKLMTPLPWSPLQ</sequence>
<dbReference type="Pfam" id="PF07978">
    <property type="entry name" value="NIPSNAP"/>
    <property type="match status" value="1"/>
</dbReference>
<keyword evidence="4" id="KW-1185">Reference proteome</keyword>
<protein>
    <submittedName>
        <fullName evidence="3">Oidioi.mRNA.OKI2018_I69.chr2.g5721.t1.cds</fullName>
    </submittedName>
</protein>
<dbReference type="InterPro" id="IPR012577">
    <property type="entry name" value="NIPSNAP"/>
</dbReference>
<dbReference type="InterPro" id="IPR051557">
    <property type="entry name" value="NipSnap_domain"/>
</dbReference>
<evidence type="ECO:0000259" key="2">
    <source>
        <dbReference type="Pfam" id="PF07978"/>
    </source>
</evidence>
<dbReference type="EMBL" id="OU015567">
    <property type="protein sequence ID" value="CAG5111409.1"/>
    <property type="molecule type" value="Genomic_DNA"/>
</dbReference>
<dbReference type="Gene3D" id="3.30.70.100">
    <property type="match status" value="2"/>
</dbReference>
<gene>
    <name evidence="3" type="ORF">OKIOD_LOCUS14486</name>
</gene>
<dbReference type="PANTHER" id="PTHR21017:SF17">
    <property type="entry name" value="PROTEIN NIPSNAP"/>
    <property type="match status" value="1"/>
</dbReference>
<dbReference type="Proteomes" id="UP001158576">
    <property type="component" value="Chromosome 2"/>
</dbReference>
<organism evidence="3 4">
    <name type="scientific">Oikopleura dioica</name>
    <name type="common">Tunicate</name>
    <dbReference type="NCBI Taxonomy" id="34765"/>
    <lineage>
        <taxon>Eukaryota</taxon>
        <taxon>Metazoa</taxon>
        <taxon>Chordata</taxon>
        <taxon>Tunicata</taxon>
        <taxon>Appendicularia</taxon>
        <taxon>Copelata</taxon>
        <taxon>Oikopleuridae</taxon>
        <taxon>Oikopleura</taxon>
    </lineage>
</organism>
<name>A0ABN7T7R8_OIKDI</name>
<accession>A0ABN7T7R8</accession>
<evidence type="ECO:0000256" key="1">
    <source>
        <dbReference type="ARBA" id="ARBA00005291"/>
    </source>
</evidence>
<reference evidence="3 4" key="1">
    <citation type="submission" date="2021-04" db="EMBL/GenBank/DDBJ databases">
        <authorList>
            <person name="Bliznina A."/>
        </authorList>
    </citation>
    <scope>NUCLEOTIDE SEQUENCE [LARGE SCALE GENOMIC DNA]</scope>
</reference>
<comment type="similarity">
    <text evidence="1">Belongs to the NipSnap family.</text>
</comment>
<dbReference type="InterPro" id="IPR011008">
    <property type="entry name" value="Dimeric_a/b-barrel"/>
</dbReference>
<feature type="domain" description="NIPSNAP" evidence="2">
    <location>
        <begin position="153"/>
        <end position="250"/>
    </location>
</feature>
<proteinExistence type="inferred from homology"/>
<evidence type="ECO:0000313" key="3">
    <source>
        <dbReference type="EMBL" id="CAG5111409.1"/>
    </source>
</evidence>